<dbReference type="AlphaFoldDB" id="A0A2S6AEJ7"/>
<evidence type="ECO:0000259" key="3">
    <source>
        <dbReference type="Pfam" id="PF02698"/>
    </source>
</evidence>
<evidence type="ECO:0000313" key="5">
    <source>
        <dbReference type="Proteomes" id="UP000238356"/>
    </source>
</evidence>
<evidence type="ECO:0000256" key="2">
    <source>
        <dbReference type="SAM" id="Phobius"/>
    </source>
</evidence>
<dbReference type="EMBL" id="PSZD01000001">
    <property type="protein sequence ID" value="PPJ32796.1"/>
    <property type="molecule type" value="Genomic_DNA"/>
</dbReference>
<feature type="compositionally biased region" description="Basic residues" evidence="1">
    <location>
        <begin position="19"/>
        <end position="29"/>
    </location>
</feature>
<sequence length="212" mass="23652">MAGPRPRGEGAGNSGCTGRNRRRSAHSPTTYHRRVRRRWWVRGAVGVVLVLAVAVAALWPVYVRPRTDTPHAADAILVLGGAHDGREELALRLAHDGYAPQVVFSDPYDHSPLINRICHGGYSFRVSCFDPEPRTTRGEGRELAARAARENWRRVIVVTFTPHISRARYVLGKCWGGEILLVDAHPHIGAARWAYQYLYQSSGYIKAAFEDC</sequence>
<reference evidence="4 5" key="1">
    <citation type="submission" date="2018-02" db="EMBL/GenBank/DDBJ databases">
        <title>8 Nocardia nova and 1 Nocardia cyriacigeorgica strain used for evolution to TMP-SMX.</title>
        <authorList>
            <person name="Mehta H."/>
            <person name="Weng J."/>
            <person name="Shamoo Y."/>
        </authorList>
    </citation>
    <scope>NUCLEOTIDE SEQUENCE [LARGE SCALE GENOMIC DNA]</scope>
    <source>
        <strain evidence="4 5">BAA2227</strain>
    </source>
</reference>
<organism evidence="4 5">
    <name type="scientific">Nocardia nova</name>
    <dbReference type="NCBI Taxonomy" id="37330"/>
    <lineage>
        <taxon>Bacteria</taxon>
        <taxon>Bacillati</taxon>
        <taxon>Actinomycetota</taxon>
        <taxon>Actinomycetes</taxon>
        <taxon>Mycobacteriales</taxon>
        <taxon>Nocardiaceae</taxon>
        <taxon>Nocardia</taxon>
    </lineage>
</organism>
<proteinExistence type="predicted"/>
<dbReference type="CDD" id="cd06259">
    <property type="entry name" value="YdcF-like"/>
    <property type="match status" value="1"/>
</dbReference>
<comment type="caution">
    <text evidence="4">The sequence shown here is derived from an EMBL/GenBank/DDBJ whole genome shotgun (WGS) entry which is preliminary data.</text>
</comment>
<keyword evidence="5" id="KW-1185">Reference proteome</keyword>
<keyword evidence="2" id="KW-1133">Transmembrane helix</keyword>
<dbReference type="Pfam" id="PF02698">
    <property type="entry name" value="DUF218"/>
    <property type="match status" value="1"/>
</dbReference>
<dbReference type="Proteomes" id="UP000238356">
    <property type="component" value="Unassembled WGS sequence"/>
</dbReference>
<feature type="region of interest" description="Disordered" evidence="1">
    <location>
        <begin position="1"/>
        <end position="29"/>
    </location>
</feature>
<keyword evidence="2" id="KW-0812">Transmembrane</keyword>
<feature type="transmembrane region" description="Helical" evidence="2">
    <location>
        <begin position="39"/>
        <end position="62"/>
    </location>
</feature>
<dbReference type="InterPro" id="IPR003848">
    <property type="entry name" value="DUF218"/>
</dbReference>
<gene>
    <name evidence="4" type="ORF">C5F51_00125</name>
</gene>
<evidence type="ECO:0000313" key="4">
    <source>
        <dbReference type="EMBL" id="PPJ32796.1"/>
    </source>
</evidence>
<protein>
    <recommendedName>
        <fullName evidence="3">DUF218 domain-containing protein</fullName>
    </recommendedName>
</protein>
<evidence type="ECO:0000256" key="1">
    <source>
        <dbReference type="SAM" id="MobiDB-lite"/>
    </source>
</evidence>
<name>A0A2S6AEJ7_9NOCA</name>
<feature type="domain" description="DUF218" evidence="3">
    <location>
        <begin position="74"/>
        <end position="176"/>
    </location>
</feature>
<keyword evidence="2" id="KW-0472">Membrane</keyword>
<accession>A0A2S6AEJ7</accession>